<feature type="region of interest" description="Disordered" evidence="1">
    <location>
        <begin position="1"/>
        <end position="73"/>
    </location>
</feature>
<feature type="compositionally biased region" description="Basic and acidic residues" evidence="1">
    <location>
        <begin position="63"/>
        <end position="73"/>
    </location>
</feature>
<gene>
    <name evidence="3" type="ORF">GGE31_005586</name>
    <name evidence="2" type="ORF">GGE33_005489</name>
    <name evidence="4" type="ORF">GGE35_005489</name>
</gene>
<evidence type="ECO:0000313" key="4">
    <source>
        <dbReference type="EMBL" id="MBB4449632.1"/>
    </source>
</evidence>
<dbReference type="EMBL" id="JACIGY010000019">
    <property type="protein sequence ID" value="MBB4415038.1"/>
    <property type="molecule type" value="Genomic_DNA"/>
</dbReference>
<sequence>MTDTKNHPEQDPAEGSREMIERDLQRQEGQADDRKAKSGDGTPSDSAAGAEAAEPSPAAELLQRNKENKVERN</sequence>
<evidence type="ECO:0000313" key="3">
    <source>
        <dbReference type="EMBL" id="MBB4415038.1"/>
    </source>
</evidence>
<dbReference type="EMBL" id="JACIGW010000016">
    <property type="protein sequence ID" value="MBB4351706.1"/>
    <property type="molecule type" value="Genomic_DNA"/>
</dbReference>
<dbReference type="AlphaFoldDB" id="A0A7W6TKH0"/>
<dbReference type="Proteomes" id="UP000576087">
    <property type="component" value="Unassembled WGS sequence"/>
</dbReference>
<dbReference type="Proteomes" id="UP000524535">
    <property type="component" value="Unassembled WGS sequence"/>
</dbReference>
<organism evidence="3 6">
    <name type="scientific">Aliirhizobium cellulosilyticum</name>
    <dbReference type="NCBI Taxonomy" id="393664"/>
    <lineage>
        <taxon>Bacteria</taxon>
        <taxon>Pseudomonadati</taxon>
        <taxon>Pseudomonadota</taxon>
        <taxon>Alphaproteobacteria</taxon>
        <taxon>Hyphomicrobiales</taxon>
        <taxon>Rhizobiaceae</taxon>
        <taxon>Aliirhizobium</taxon>
    </lineage>
</organism>
<proteinExistence type="predicted"/>
<evidence type="ECO:0000313" key="6">
    <source>
        <dbReference type="Proteomes" id="UP000524535"/>
    </source>
</evidence>
<feature type="compositionally biased region" description="Basic and acidic residues" evidence="1">
    <location>
        <begin position="1"/>
        <end position="38"/>
    </location>
</feature>
<dbReference type="RefSeq" id="WP_183830330.1">
    <property type="nucleotide sequence ID" value="NZ_JACIGW010000016.1"/>
</dbReference>
<keyword evidence="6" id="KW-1185">Reference proteome</keyword>
<evidence type="ECO:0000313" key="5">
    <source>
        <dbReference type="Proteomes" id="UP000520770"/>
    </source>
</evidence>
<name>A0A7W6TKH0_9HYPH</name>
<protein>
    <submittedName>
        <fullName evidence="3">Uncharacterized protein</fullName>
    </submittedName>
</protein>
<dbReference type="EMBL" id="JACIHM010000019">
    <property type="protein sequence ID" value="MBB4449632.1"/>
    <property type="molecule type" value="Genomic_DNA"/>
</dbReference>
<evidence type="ECO:0000313" key="7">
    <source>
        <dbReference type="Proteomes" id="UP000576087"/>
    </source>
</evidence>
<comment type="caution">
    <text evidence="3">The sequence shown here is derived from an EMBL/GenBank/DDBJ whole genome shotgun (WGS) entry which is preliminary data.</text>
</comment>
<evidence type="ECO:0000313" key="2">
    <source>
        <dbReference type="EMBL" id="MBB4351706.1"/>
    </source>
</evidence>
<accession>A0A7W6TKH0</accession>
<reference evidence="5 6" key="1">
    <citation type="submission" date="2020-08" db="EMBL/GenBank/DDBJ databases">
        <title>Genomic Encyclopedia of Type Strains, Phase IV (KMG-V): Genome sequencing to study the core and pangenomes of soil and plant-associated prokaryotes.</title>
        <authorList>
            <person name="Whitman W."/>
        </authorList>
    </citation>
    <scope>NUCLEOTIDE SEQUENCE [LARGE SCALE GENOMIC DNA]</scope>
    <source>
        <strain evidence="3 6">SEMIA 444</strain>
        <strain evidence="2 5">SEMIA 448</strain>
        <strain evidence="4 7">SEMIA 452</strain>
    </source>
</reference>
<evidence type="ECO:0000256" key="1">
    <source>
        <dbReference type="SAM" id="MobiDB-lite"/>
    </source>
</evidence>
<feature type="compositionally biased region" description="Low complexity" evidence="1">
    <location>
        <begin position="43"/>
        <end position="60"/>
    </location>
</feature>
<dbReference type="Proteomes" id="UP000520770">
    <property type="component" value="Unassembled WGS sequence"/>
</dbReference>